<evidence type="ECO:0000313" key="2">
    <source>
        <dbReference type="Proteomes" id="UP000204021"/>
    </source>
</evidence>
<dbReference type="EMBL" id="HQ332140">
    <property type="protein sequence ID" value="AGG54612.1"/>
    <property type="molecule type" value="Genomic_DNA"/>
</dbReference>
<protein>
    <submittedName>
        <fullName evidence="1">Uncharacterized protein</fullName>
    </submittedName>
</protein>
<organism evidence="1 2">
    <name type="scientific">Prochlorococcus phage P-GSP1</name>
    <dbReference type="NCBI Taxonomy" id="382262"/>
    <lineage>
        <taxon>Viruses</taxon>
        <taxon>Duplodnaviria</taxon>
        <taxon>Heunggongvirae</taxon>
        <taxon>Uroviricota</taxon>
        <taxon>Caudoviricetes</taxon>
        <taxon>Autographivirales</taxon>
        <taxon>Lingvirus</taxon>
        <taxon>Lingvirus PGSP1</taxon>
    </lineage>
</organism>
<name>M1UH18_9CAUD</name>
<dbReference type="Proteomes" id="UP000204021">
    <property type="component" value="Segment"/>
</dbReference>
<sequence length="75" mass="8847">MKEKNQSSGNPIKTTKLTLHQDLQMREIELALYEIDKKTMIELYLKLQEQLFKFNNILVPLLKEAKRNANTQQNS</sequence>
<keyword evidence="2" id="KW-1185">Reference proteome</keyword>
<evidence type="ECO:0000313" key="1">
    <source>
        <dbReference type="EMBL" id="AGG54612.1"/>
    </source>
</evidence>
<dbReference type="RefSeq" id="YP_007677673.1">
    <property type="nucleotide sequence ID" value="NC_020878.1"/>
</dbReference>
<dbReference type="KEGG" id="vg:15013650"/>
<dbReference type="GeneID" id="15013650"/>
<reference evidence="1 2" key="1">
    <citation type="submission" date="2010-09" db="EMBL/GenBank/DDBJ databases">
        <title>The Genome Sequence of Prochlorococcus phage P-GSP1.</title>
        <authorList>
            <consortium name="The Broad Institute Genome Sequencing Platform"/>
            <person name="Henn M.R."/>
            <person name="Sullivan M.S."/>
            <person name="Osburne M.S."/>
            <person name="Levin J."/>
            <person name="Malboeuf C."/>
            <person name="Casali M."/>
            <person name="Russ C."/>
            <person name="Lennon N."/>
            <person name="Chapman S.B."/>
            <person name="Erlich R."/>
            <person name="Young S.K."/>
            <person name="Yandava C."/>
            <person name="Zeng Q."/>
            <person name="Alvarado L."/>
            <person name="Anderson S."/>
            <person name="Berlin A."/>
            <person name="Chen Z."/>
            <person name="Freedman E."/>
            <person name="Gellesch M."/>
            <person name="Goldberg J."/>
            <person name="Green L."/>
            <person name="Griggs A."/>
            <person name="Gujja S."/>
            <person name="Heilman E.R."/>
            <person name="Heiman D."/>
            <person name="Hollinger A."/>
            <person name="Howarth C."/>
            <person name="Larson L."/>
            <person name="Mehta T."/>
            <person name="Pearson M."/>
            <person name="Roberts A."/>
            <person name="Ryan E."/>
            <person name="Saif S."/>
            <person name="Shea T."/>
            <person name="Shenoy N."/>
            <person name="Sisk P."/>
            <person name="Stolte C."/>
            <person name="Sykes S."/>
            <person name="White J."/>
            <person name="Yu Q."/>
            <person name="Coleman M.L."/>
            <person name="Huang K.H."/>
            <person name="Weigele P.R."/>
            <person name="DeFrancesco A.S."/>
            <person name="Kern S.E."/>
            <person name="Thompson L.R."/>
            <person name="Fu R."/>
            <person name="Hombeck B."/>
            <person name="Chisholm S.W."/>
            <person name="Haas B."/>
            <person name="Nusbaum C."/>
            <person name="Birren B."/>
        </authorList>
    </citation>
    <scope>NUCLEOTIDE SEQUENCE [LARGE SCALE GENOMIC DNA]</scope>
    <source>
        <strain evidence="1 2">P-GSP1</strain>
    </source>
</reference>
<accession>M1UH18</accession>
<proteinExistence type="predicted"/>
<gene>
    <name evidence="1" type="ORF">PRQG_00005</name>
</gene>